<reference evidence="2" key="1">
    <citation type="journal article" date="2019" name="Nat. Commun.">
        <title>Expansion of phycobilisome linker gene families in mesophilic red algae.</title>
        <authorList>
            <person name="Lee J."/>
            <person name="Kim D."/>
            <person name="Bhattacharya D."/>
            <person name="Yoon H.S."/>
        </authorList>
    </citation>
    <scope>NUCLEOTIDE SEQUENCE [LARGE SCALE GENOMIC DNA]</scope>
    <source>
        <strain evidence="2">CCMP 1328</strain>
    </source>
</reference>
<name>A0A5J4YX08_PORPP</name>
<sequence>MFSRPFTPSYNSRFVPEHPMREQHRLGGCVSSLMTKGDPASGARLAPHLFRTFWWLCAFVCTAACLVQTVRGLECDLCADNWLFILAAGGRTASTTALSMFSLLPQIELAGEHAGGLEEQFAVLRRLELINHGSVAWKGPQLHSRAFFCVTQELVKTMVYGAGQASREPKTKIVGFKEIRYVSWHMQWFLASAFPCARIIFPVRQNASAEILVKSGFNYDLLHREWAEERKVAESIHKASPHTSFVLPIERVSEEMYN</sequence>
<protein>
    <submittedName>
        <fullName evidence="1">Uncharacterized protein</fullName>
    </submittedName>
</protein>
<accession>A0A5J4YX08</accession>
<evidence type="ECO:0000313" key="1">
    <source>
        <dbReference type="EMBL" id="KAA8496099.1"/>
    </source>
</evidence>
<gene>
    <name evidence="1" type="ORF">FVE85_2254</name>
</gene>
<organism evidence="1 2">
    <name type="scientific">Porphyridium purpureum</name>
    <name type="common">Red alga</name>
    <name type="synonym">Porphyridium cruentum</name>
    <dbReference type="NCBI Taxonomy" id="35688"/>
    <lineage>
        <taxon>Eukaryota</taxon>
        <taxon>Rhodophyta</taxon>
        <taxon>Bangiophyceae</taxon>
        <taxon>Porphyridiales</taxon>
        <taxon>Porphyridiaceae</taxon>
        <taxon>Porphyridium</taxon>
    </lineage>
</organism>
<evidence type="ECO:0000313" key="2">
    <source>
        <dbReference type="Proteomes" id="UP000324585"/>
    </source>
</evidence>
<comment type="caution">
    <text evidence="1">The sequence shown here is derived from an EMBL/GenBank/DDBJ whole genome shotgun (WGS) entry which is preliminary data.</text>
</comment>
<proteinExistence type="predicted"/>
<dbReference type="Proteomes" id="UP000324585">
    <property type="component" value="Unassembled WGS sequence"/>
</dbReference>
<dbReference type="AlphaFoldDB" id="A0A5J4YX08"/>
<dbReference type="OrthoDB" id="47217at2759"/>
<keyword evidence="2" id="KW-1185">Reference proteome</keyword>
<dbReference type="EMBL" id="VRMN01000003">
    <property type="protein sequence ID" value="KAA8496099.1"/>
    <property type="molecule type" value="Genomic_DNA"/>
</dbReference>